<dbReference type="InterPro" id="IPR017853">
    <property type="entry name" value="GH"/>
</dbReference>
<feature type="compositionally biased region" description="Low complexity" evidence="1">
    <location>
        <begin position="751"/>
        <end position="771"/>
    </location>
</feature>
<dbReference type="SUPFAM" id="SSF81296">
    <property type="entry name" value="E set domains"/>
    <property type="match status" value="1"/>
</dbReference>
<dbReference type="Pfam" id="PF16561">
    <property type="entry name" value="AMPK1_CBM"/>
    <property type="match status" value="1"/>
</dbReference>
<dbReference type="InterPro" id="IPR032792">
    <property type="entry name" value="AGL_glucanoTrfase"/>
</dbReference>
<feature type="domain" description="Glycogen debranching enzyme central" evidence="4">
    <location>
        <begin position="1000"/>
        <end position="1267"/>
    </location>
</feature>
<dbReference type="Proteomes" id="UP000224006">
    <property type="component" value="Chromosome V"/>
</dbReference>
<feature type="compositionally biased region" description="Low complexity" evidence="1">
    <location>
        <begin position="118"/>
        <end position="132"/>
    </location>
</feature>
<evidence type="ECO:0000259" key="3">
    <source>
        <dbReference type="Pfam" id="PF14701"/>
    </source>
</evidence>
<dbReference type="PANTHER" id="PTHR10569:SF2">
    <property type="entry name" value="GLYCOGEN DEBRANCHING ENZYME"/>
    <property type="match status" value="1"/>
</dbReference>
<keyword evidence="7" id="KW-1185">Reference proteome</keyword>
<dbReference type="Pfam" id="PF14702">
    <property type="entry name" value="hGDE_central"/>
    <property type="match status" value="1"/>
</dbReference>
<dbReference type="SUPFAM" id="SSF48208">
    <property type="entry name" value="Six-hairpin glycosidases"/>
    <property type="match status" value="1"/>
</dbReference>
<dbReference type="Gene3D" id="2.60.40.10">
    <property type="entry name" value="Immunoglobulins"/>
    <property type="match status" value="1"/>
</dbReference>
<dbReference type="GO" id="GO:0004135">
    <property type="term" value="F:amylo-alpha-1,6-glucosidase activity"/>
    <property type="evidence" value="ECO:0007669"/>
    <property type="project" value="InterPro"/>
</dbReference>
<name>A0A2A9MI59_BESBE</name>
<dbReference type="InterPro" id="IPR032788">
    <property type="entry name" value="AGL_central"/>
</dbReference>
<dbReference type="GO" id="GO:0005980">
    <property type="term" value="P:glycogen catabolic process"/>
    <property type="evidence" value="ECO:0007669"/>
    <property type="project" value="InterPro"/>
</dbReference>
<evidence type="ECO:0000256" key="1">
    <source>
        <dbReference type="SAM" id="MobiDB-lite"/>
    </source>
</evidence>
<dbReference type="CDD" id="cd02859">
    <property type="entry name" value="E_set_AMPKbeta_like_N"/>
    <property type="match status" value="1"/>
</dbReference>
<dbReference type="InterPro" id="IPR032640">
    <property type="entry name" value="AMPK1_CBM"/>
</dbReference>
<feature type="domain" description="AMP-activated protein kinase glycogen-binding" evidence="5">
    <location>
        <begin position="898"/>
        <end position="979"/>
    </location>
</feature>
<dbReference type="InterPro" id="IPR013783">
    <property type="entry name" value="Ig-like_fold"/>
</dbReference>
<dbReference type="InterPro" id="IPR008928">
    <property type="entry name" value="6-hairpin_glycosidase_sf"/>
</dbReference>
<dbReference type="GO" id="GO:0004134">
    <property type="term" value="F:4-alpha-glucanotransferase activity"/>
    <property type="evidence" value="ECO:0007669"/>
    <property type="project" value="InterPro"/>
</dbReference>
<comment type="caution">
    <text evidence="6">The sequence shown here is derived from an EMBL/GenBank/DDBJ whole genome shotgun (WGS) entry which is preliminary data.</text>
</comment>
<feature type="compositionally biased region" description="Basic and acidic residues" evidence="1">
    <location>
        <begin position="713"/>
        <end position="727"/>
    </location>
</feature>
<dbReference type="Gene3D" id="3.20.20.80">
    <property type="entry name" value="Glycosidases"/>
    <property type="match status" value="1"/>
</dbReference>
<dbReference type="GeneID" id="40310897"/>
<dbReference type="KEGG" id="bbes:BESB_059690"/>
<organism evidence="6 7">
    <name type="scientific">Besnoitia besnoiti</name>
    <name type="common">Apicomplexan protozoan</name>
    <dbReference type="NCBI Taxonomy" id="94643"/>
    <lineage>
        <taxon>Eukaryota</taxon>
        <taxon>Sar</taxon>
        <taxon>Alveolata</taxon>
        <taxon>Apicomplexa</taxon>
        <taxon>Conoidasida</taxon>
        <taxon>Coccidia</taxon>
        <taxon>Eucoccidiorida</taxon>
        <taxon>Eimeriorina</taxon>
        <taxon>Sarcocystidae</taxon>
        <taxon>Besnoitia</taxon>
    </lineage>
</organism>
<dbReference type="STRING" id="94643.A0A2A9MI59"/>
<evidence type="ECO:0000313" key="7">
    <source>
        <dbReference type="Proteomes" id="UP000224006"/>
    </source>
</evidence>
<dbReference type="Pfam" id="PF06202">
    <property type="entry name" value="GDE_C"/>
    <property type="match status" value="1"/>
</dbReference>
<feature type="domain" description="Glycogen debranching enzyme C-terminal" evidence="2">
    <location>
        <begin position="1407"/>
        <end position="1865"/>
    </location>
</feature>
<evidence type="ECO:0000259" key="4">
    <source>
        <dbReference type="Pfam" id="PF14702"/>
    </source>
</evidence>
<dbReference type="InterPro" id="IPR010401">
    <property type="entry name" value="AGL/Gdb1"/>
</dbReference>
<evidence type="ECO:0000313" key="6">
    <source>
        <dbReference type="EMBL" id="PFH35082.1"/>
    </source>
</evidence>
<dbReference type="OrthoDB" id="10248904at2759"/>
<dbReference type="Pfam" id="PF14701">
    <property type="entry name" value="hDGE_amylase"/>
    <property type="match status" value="1"/>
</dbReference>
<feature type="region of interest" description="Disordered" evidence="1">
    <location>
        <begin position="751"/>
        <end position="781"/>
    </location>
</feature>
<dbReference type="SUPFAM" id="SSF51445">
    <property type="entry name" value="(Trans)glycosidases"/>
    <property type="match status" value="1"/>
</dbReference>
<evidence type="ECO:0000259" key="2">
    <source>
        <dbReference type="Pfam" id="PF06202"/>
    </source>
</evidence>
<dbReference type="VEuPathDB" id="ToxoDB:BESB_059690"/>
<dbReference type="InterPro" id="IPR032790">
    <property type="entry name" value="GDE_C"/>
</dbReference>
<dbReference type="EMBL" id="NWUJ01000005">
    <property type="protein sequence ID" value="PFH35082.1"/>
    <property type="molecule type" value="Genomic_DNA"/>
</dbReference>
<reference evidence="6 7" key="1">
    <citation type="submission" date="2017-09" db="EMBL/GenBank/DDBJ databases">
        <title>Genome sequencing of Besnoitia besnoiti strain Bb-Ger1.</title>
        <authorList>
            <person name="Schares G."/>
            <person name="Venepally P."/>
            <person name="Lorenzi H.A."/>
        </authorList>
    </citation>
    <scope>NUCLEOTIDE SEQUENCE [LARGE SCALE GENOMIC DNA]</scope>
    <source>
        <strain evidence="6 7">Bb-Ger1</strain>
    </source>
</reference>
<sequence length="1895" mass="207703">MRLPPVNAKRLPQPGEPSLAHMISCAEVFSAHFDREGMLDAPDRAAGNFRVSKGASIDLLVLNGSQPHPVAGCVVETPLGETEQLRQTADDLGNLVFMFKAKLAGPYRIQLQYGAGQPSASPAHSRTTSASTPPTPEGGQGAGAGQASNAEWPAASASLSPVSVIIVEPALSINGVPLKQESISLQTVLSRCLGPFARWRRMFTNTGELGYNMIHFTPLQALGESGSCYSIADQLHISEFFLDDTSEPSLSPRRGASGAVPGCLAALRRANSSEIVGLEELKAIIHLMETELGLLSTIDLVLNHTASNSPWLRDHPDSGYSPDNSPWLTGAYELDWKLQEFSLRVVRGEFAEKYGATKHIDNEHQLQNVMRAFNEELLKPFRMEEWFYLHVDDTVAAWKAAHASAAGAHAQPSRLDDGQMQDRIFNEAIKSVGVKRGPTIVVSGAFLRDLLPLSEEGRLRGLLSAVCGRLVDKARESEDFVHKAVEGHARWERLECRRGPLGEKHWEALAPRYFTPLDESPEPAQRSVLANNGWVMGWDATKDFAAAGALVYLRRELVVWSDCVKLRYGKGPEDAPFLWNHMTEYCRMAAKAFHGVRLDNCHSTPIHVAQHMLRECRRIRPDFWVFAELFTGSQAMDLHFERCLGINALVREAMQTHNAGDLAYHLKKFGMKQGLGQLSPIFSLNRSGAPVEAITSAAACAGASRAASPAADATHETKREASEDRSDPASSSGFFSSLARGFSSTVSLPPAASLDAASPSSPSSPASTASPSPAPLSPATRRGVPLRPALCPALFYDCTHDNETPNQKFTAAAALPFSVLLAAAGCPVGSTRGYDELVPRTLSVVAENRVYEDYHGDVPLINPVALIAGSELKAVSNGTTVDAEEAVARPKILDELALTCKHGGNHVVMRGSWDNWERDVSGERDENGHVRIVLRKGAQYGLKGDAPEKLQFKFVVDGNWTVDSDLPCEKDGWNVNNVLMSDGASPDAHATWKQGDSPPGLLAVRPILNALHVKAGQEGFEQLDAECKTDDLVVAVRHHPVTHECIYFIARCAYHCQQGDYPLPEIRLSGKIKEVPLMATLALPGDAEQHFRPAVAKINGLPGAAKLFSDLSYFAPNTYFDGSSNTTSLHLQNFPRGSALIVRTAPAAAFADAAQIERERAAAPLFTPAAATCSALMSHYARLWPLLQETSLAALSELLFSCEQEERDRGRGLYEVSGYGSIVYAGLTGPVAILDEVRRVPFEAQTNQPVFRNLKEGYWLLRYAAGRIAPPCLEPIKAWLQEAVDIIEHRFPVYDWLRPYYADDILSHLYALCCRFVLDKMPLARGSVADAETGQLRIPGKLVMHASSPKGKKKQNPKHPAVAAADGADAAEGGIAVSPGDHLLALLSVSTLQFYSFVPSAPLVWRTLQPSISAGLPFFSAGFMRAWGRDTFIALKGILLTTSRYEEAKAEILGFARVMRHGLIPNLLDAGNNPRYNARDATWFFCQAIQDYCVHAPEGLQILKTPVEMKYEGNATQAPDLPINTLADVLHHILLSHAKGIDFREWNAGKQIDEHMRDEGFNIRIYMDPNTGLIFGGNRFNCGTWMDKMGSSDKAHNRGLPATPRDGAAVEIIGLLKSTLRFVTMLPEEFFPYKTVTTSAGQEMTYVRWNSLLEARFEKCFYVPQNAQEDSQFFVDSQFINRRGIYKDTFKASEVWRDYQLRPNVCVALAVAPELFDRAHAREYLAAVEKALWGPKQLGLKTLDPSDWNYRPDYDNSNDSDDFHVAHGYNYHQGPEWIWPLGYFLKAKMIFAEEFDAEPGAGGKTGPLSKSPSSHLKAECMQFLQNHRAHLDTDRWRSLPELTNSSGSFCKDSCPAQAWSIATLLAVVGDLVSGPVDLQKIGLKAGPSVADDDAE</sequence>
<dbReference type="RefSeq" id="XP_029219091.1">
    <property type="nucleotide sequence ID" value="XM_029364383.1"/>
</dbReference>
<accession>A0A2A9MI59</accession>
<proteinExistence type="predicted"/>
<feature type="region of interest" description="Disordered" evidence="1">
    <location>
        <begin position="706"/>
        <end position="732"/>
    </location>
</feature>
<dbReference type="PANTHER" id="PTHR10569">
    <property type="entry name" value="GLYCOGEN DEBRANCHING ENZYME"/>
    <property type="match status" value="1"/>
</dbReference>
<feature type="domain" description="Glycogen debranching enzyme glucanotransferase" evidence="3">
    <location>
        <begin position="178"/>
        <end position="623"/>
    </location>
</feature>
<feature type="region of interest" description="Disordered" evidence="1">
    <location>
        <begin position="115"/>
        <end position="150"/>
    </location>
</feature>
<protein>
    <submittedName>
        <fullName evidence="6">Amylo-alpha-1,6-glucosidase</fullName>
    </submittedName>
</protein>
<gene>
    <name evidence="6" type="ORF">BESB_059690</name>
</gene>
<dbReference type="InterPro" id="IPR014756">
    <property type="entry name" value="Ig_E-set"/>
</dbReference>
<evidence type="ECO:0000259" key="5">
    <source>
        <dbReference type="Pfam" id="PF16561"/>
    </source>
</evidence>